<evidence type="ECO:0000313" key="2">
    <source>
        <dbReference type="Proteomes" id="UP001139104"/>
    </source>
</evidence>
<protein>
    <submittedName>
        <fullName evidence="1">Phenol hydroxylase subunit</fullName>
    </submittedName>
</protein>
<name>A0ABS9Z5A7_9HYPH</name>
<organism evidence="1 2">
    <name type="scientific">Candidatus Rhodoblastus alkanivorans</name>
    <dbReference type="NCBI Taxonomy" id="2954117"/>
    <lineage>
        <taxon>Bacteria</taxon>
        <taxon>Pseudomonadati</taxon>
        <taxon>Pseudomonadota</taxon>
        <taxon>Alphaproteobacteria</taxon>
        <taxon>Hyphomicrobiales</taxon>
        <taxon>Rhodoblastaceae</taxon>
        <taxon>Rhodoblastus</taxon>
    </lineage>
</organism>
<gene>
    <name evidence="1" type="ORF">K2U94_06280</name>
</gene>
<keyword evidence="2" id="KW-1185">Reference proteome</keyword>
<proteinExistence type="predicted"/>
<reference evidence="1" key="1">
    <citation type="journal article" date="2022" name="ISME J.">
        <title>Identification of active gaseous-alkane degraders at natural gas seeps.</title>
        <authorList>
            <person name="Farhan Ul Haque M."/>
            <person name="Hernandez M."/>
            <person name="Crombie A.T."/>
            <person name="Murrell J.C."/>
        </authorList>
    </citation>
    <scope>NUCLEOTIDE SEQUENCE</scope>
    <source>
        <strain evidence="1">PC2</strain>
    </source>
</reference>
<dbReference type="EMBL" id="JAIVFP010000001">
    <property type="protein sequence ID" value="MCI4682367.1"/>
    <property type="molecule type" value="Genomic_DNA"/>
</dbReference>
<evidence type="ECO:0000313" key="1">
    <source>
        <dbReference type="EMBL" id="MCI4682367.1"/>
    </source>
</evidence>
<dbReference type="Pfam" id="PF06099">
    <property type="entry name" value="Phenol_hyd_sub"/>
    <property type="match status" value="1"/>
</dbReference>
<comment type="caution">
    <text evidence="1">The sequence shown here is derived from an EMBL/GenBank/DDBJ whole genome shotgun (WGS) entry which is preliminary data.</text>
</comment>
<dbReference type="RefSeq" id="WP_243066384.1">
    <property type="nucleotide sequence ID" value="NZ_JAIVFK010000034.1"/>
</dbReference>
<dbReference type="InterPro" id="IPR010353">
    <property type="entry name" value="DmpK"/>
</dbReference>
<dbReference type="Proteomes" id="UP001139104">
    <property type="component" value="Unassembled WGS sequence"/>
</dbReference>
<sequence>MAAPDAGAGAPGRESFCGRKTQGGAFARILGVRLGRFVEFEFFLDDGLLSVELILPLDAFHEFCREQMAEILPPSDVQTASDIERLAWREKQPGLLRPRQE</sequence>
<accession>A0ABS9Z5A7</accession>